<comment type="subcellular location">
    <subcellularLocation>
        <location evidence="1">Cell membrane</location>
        <topology evidence="1">Multi-pass membrane protein</topology>
    </subcellularLocation>
</comment>
<feature type="transmembrane region" description="Helical" evidence="7">
    <location>
        <begin position="277"/>
        <end position="296"/>
    </location>
</feature>
<evidence type="ECO:0000256" key="2">
    <source>
        <dbReference type="ARBA" id="ARBA00022475"/>
    </source>
</evidence>
<evidence type="ECO:0000256" key="6">
    <source>
        <dbReference type="ARBA" id="ARBA00038076"/>
    </source>
</evidence>
<name>A0A5J4KL25_9CHLR</name>
<evidence type="ECO:0000259" key="8">
    <source>
        <dbReference type="Pfam" id="PF02687"/>
    </source>
</evidence>
<dbReference type="Proteomes" id="UP000326912">
    <property type="component" value="Unassembled WGS sequence"/>
</dbReference>
<sequence>MGWVEERWITTGASLRYLHQSRQTQTLLLWSVLVVSLGYLLVTLSSLASSQKRDFAILSAVGWRPWHPSLMFIQQVFVYALVGGFVGIGSALLIVRMIGAFPDWPIVFLTLPGILLLALLCTLAPLWMIWRLQPANLLKGGMTLSRSLPSSRRVWLARHLLFISEDTLFTLRTVLRSWGRTSIALGSLFLSACLLILMIDAILVFQQSLQGTLLGTYLLAQTAVPLLAGVIFAILFTFLNVTDLFLLQMRERWQEIGLLQAIGWRPWLVQRRFIREGLLLACMGTIPGVLFARWILMQQHETQHVLPLSWL</sequence>
<reference evidence="9 10" key="1">
    <citation type="submission" date="2019-10" db="EMBL/GenBank/DDBJ databases">
        <title>Dictyobacter vulcani sp. nov., within the class Ktedonobacteria, isolated from soil of volcanic Mt. Zao.</title>
        <authorList>
            <person name="Zheng Y."/>
            <person name="Wang C.M."/>
            <person name="Sakai Y."/>
            <person name="Abe K."/>
            <person name="Yokota A."/>
            <person name="Yabe S."/>
        </authorList>
    </citation>
    <scope>NUCLEOTIDE SEQUENCE [LARGE SCALE GENOMIC DNA]</scope>
    <source>
        <strain evidence="9 10">W12</strain>
    </source>
</reference>
<accession>A0A5J4KL25</accession>
<proteinExistence type="inferred from homology"/>
<feature type="domain" description="ABC3 transporter permease C-terminal" evidence="8">
    <location>
        <begin position="28"/>
        <end position="134"/>
    </location>
</feature>
<evidence type="ECO:0000313" key="10">
    <source>
        <dbReference type="Proteomes" id="UP000326912"/>
    </source>
</evidence>
<evidence type="ECO:0000256" key="7">
    <source>
        <dbReference type="SAM" id="Phobius"/>
    </source>
</evidence>
<feature type="transmembrane region" description="Helical" evidence="7">
    <location>
        <begin position="27"/>
        <end position="48"/>
    </location>
</feature>
<feature type="transmembrane region" description="Helical" evidence="7">
    <location>
        <begin position="226"/>
        <end position="247"/>
    </location>
</feature>
<evidence type="ECO:0000313" key="9">
    <source>
        <dbReference type="EMBL" id="GER90144.1"/>
    </source>
</evidence>
<dbReference type="AlphaFoldDB" id="A0A5J4KL25"/>
<dbReference type="GO" id="GO:0005886">
    <property type="term" value="C:plasma membrane"/>
    <property type="evidence" value="ECO:0007669"/>
    <property type="project" value="UniProtKB-SubCell"/>
</dbReference>
<organism evidence="9 10">
    <name type="scientific">Dictyobacter vulcani</name>
    <dbReference type="NCBI Taxonomy" id="2607529"/>
    <lineage>
        <taxon>Bacteria</taxon>
        <taxon>Bacillati</taxon>
        <taxon>Chloroflexota</taxon>
        <taxon>Ktedonobacteria</taxon>
        <taxon>Ktedonobacterales</taxon>
        <taxon>Dictyobacteraceae</taxon>
        <taxon>Dictyobacter</taxon>
    </lineage>
</organism>
<dbReference type="Pfam" id="PF02687">
    <property type="entry name" value="FtsX"/>
    <property type="match status" value="2"/>
</dbReference>
<dbReference type="EMBL" id="BKZW01000002">
    <property type="protein sequence ID" value="GER90144.1"/>
    <property type="molecule type" value="Genomic_DNA"/>
</dbReference>
<keyword evidence="3 7" id="KW-0812">Transmembrane</keyword>
<dbReference type="PANTHER" id="PTHR30572:SF4">
    <property type="entry name" value="ABC TRANSPORTER PERMEASE YTRF"/>
    <property type="match status" value="1"/>
</dbReference>
<dbReference type="InterPro" id="IPR050250">
    <property type="entry name" value="Macrolide_Exporter_MacB"/>
</dbReference>
<keyword evidence="5 7" id="KW-0472">Membrane</keyword>
<keyword evidence="2" id="KW-1003">Cell membrane</keyword>
<evidence type="ECO:0000256" key="5">
    <source>
        <dbReference type="ARBA" id="ARBA00023136"/>
    </source>
</evidence>
<dbReference type="InterPro" id="IPR003838">
    <property type="entry name" value="ABC3_permease_C"/>
</dbReference>
<dbReference type="GO" id="GO:0022857">
    <property type="term" value="F:transmembrane transporter activity"/>
    <property type="evidence" value="ECO:0007669"/>
    <property type="project" value="TreeGrafter"/>
</dbReference>
<keyword evidence="4 7" id="KW-1133">Transmembrane helix</keyword>
<feature type="transmembrane region" description="Helical" evidence="7">
    <location>
        <begin position="104"/>
        <end position="130"/>
    </location>
</feature>
<dbReference type="PANTHER" id="PTHR30572">
    <property type="entry name" value="MEMBRANE COMPONENT OF TRANSPORTER-RELATED"/>
    <property type="match status" value="1"/>
</dbReference>
<evidence type="ECO:0000256" key="3">
    <source>
        <dbReference type="ARBA" id="ARBA00022692"/>
    </source>
</evidence>
<evidence type="ECO:0000256" key="1">
    <source>
        <dbReference type="ARBA" id="ARBA00004651"/>
    </source>
</evidence>
<dbReference type="RefSeq" id="WP_151757924.1">
    <property type="nucleotide sequence ID" value="NZ_BKZW01000002.1"/>
</dbReference>
<gene>
    <name evidence="9" type="ORF">KDW_43060</name>
</gene>
<feature type="domain" description="ABC3 transporter permease C-terminal" evidence="8">
    <location>
        <begin position="230"/>
        <end position="296"/>
    </location>
</feature>
<protein>
    <recommendedName>
        <fullName evidence="8">ABC3 transporter permease C-terminal domain-containing protein</fullName>
    </recommendedName>
</protein>
<feature type="transmembrane region" description="Helical" evidence="7">
    <location>
        <begin position="182"/>
        <end position="206"/>
    </location>
</feature>
<evidence type="ECO:0000256" key="4">
    <source>
        <dbReference type="ARBA" id="ARBA00022989"/>
    </source>
</evidence>
<keyword evidence="10" id="KW-1185">Reference proteome</keyword>
<comment type="caution">
    <text evidence="9">The sequence shown here is derived from an EMBL/GenBank/DDBJ whole genome shotgun (WGS) entry which is preliminary data.</text>
</comment>
<comment type="similarity">
    <text evidence="6">Belongs to the ABC-4 integral membrane protein family.</text>
</comment>
<feature type="transmembrane region" description="Helical" evidence="7">
    <location>
        <begin position="76"/>
        <end position="98"/>
    </location>
</feature>